<dbReference type="Proteomes" id="UP001348817">
    <property type="component" value="Chromosome"/>
</dbReference>
<dbReference type="Gene3D" id="3.30.750.70">
    <property type="entry name" value="4-hydroxybutyrate coenzyme like domains"/>
    <property type="match status" value="1"/>
</dbReference>
<dbReference type="InterPro" id="IPR026888">
    <property type="entry name" value="AcetylCoA_hyd_C"/>
</dbReference>
<sequence>MSAAEAVKLIPSGGRVLVQGGSATPQTLVKAMTERAHELRNVEIVHLHTEGYAEYAKEEYSKSFLTNAFFIGGNIRKSVQAGNAQYIPIFLSDIPSLFRTGAMPLDVALVQVSPPDKHGYCSLGVSVDIVRAGVDHAKYIVAQVNPQMPRTFGDALIHVNKIDALVDVDETIYEMKMSEPTTDEAAIGRYVADMIPDGATLQMGIGGIPNAVLSYLDTHKDLGIHTEMFSEGVIKLVEKGVVTGKNKALNPGKIVSGFAMGTRKLYDFMDNNPEVVMMDIAYVNDTANIRKNPSVIAINSAIEVDITGQICADSIGTRMYSGVGGQMDFMRGAALSPGGKPITALPSMTAKGVSKIVPTLKEGAGVVTTRAHARYVVTEFGVAELFGRNLAQRAKALINVAHPDHRESLDQAAFERFGKAFGVYALA</sequence>
<dbReference type="SUPFAM" id="SSF100950">
    <property type="entry name" value="NagB/RpiA/CoA transferase-like"/>
    <property type="match status" value="2"/>
</dbReference>
<dbReference type="InterPro" id="IPR003702">
    <property type="entry name" value="ActCoA_hydro_N"/>
</dbReference>
<evidence type="ECO:0000313" key="6">
    <source>
        <dbReference type="Proteomes" id="UP001348817"/>
    </source>
</evidence>
<name>A0AAU9DA46_9BACT</name>
<feature type="domain" description="Acetyl-CoA hydrolase/transferase N-terminal" evidence="3">
    <location>
        <begin position="6"/>
        <end position="171"/>
    </location>
</feature>
<reference evidence="5 6" key="1">
    <citation type="submission" date="2021-12" db="EMBL/GenBank/DDBJ databases">
        <title>Genome sequencing of bacteria with rrn-lacking chromosome and rrn-plasmid.</title>
        <authorList>
            <person name="Anda M."/>
            <person name="Iwasaki W."/>
        </authorList>
    </citation>
    <scope>NUCLEOTIDE SEQUENCE [LARGE SCALE GENOMIC DNA]</scope>
    <source>
        <strain evidence="5 6">DSM 100852</strain>
    </source>
</reference>
<gene>
    <name evidence="5" type="ORF">FUAX_15970</name>
</gene>
<dbReference type="InterPro" id="IPR037171">
    <property type="entry name" value="NagB/RpiA_transferase-like"/>
</dbReference>
<dbReference type="GO" id="GO:0006083">
    <property type="term" value="P:acetate metabolic process"/>
    <property type="evidence" value="ECO:0007669"/>
    <property type="project" value="InterPro"/>
</dbReference>
<comment type="similarity">
    <text evidence="1">Belongs to the acetyl-CoA hydrolase/transferase family.</text>
</comment>
<dbReference type="KEGG" id="fax:FUAX_15970"/>
<dbReference type="Pfam" id="PF13336">
    <property type="entry name" value="AcetylCoA_hyd_C"/>
    <property type="match status" value="1"/>
</dbReference>
<evidence type="ECO:0000313" key="5">
    <source>
        <dbReference type="EMBL" id="BDD09165.1"/>
    </source>
</evidence>
<dbReference type="GO" id="GO:0008775">
    <property type="term" value="F:acetate CoA-transferase activity"/>
    <property type="evidence" value="ECO:0007669"/>
    <property type="project" value="InterPro"/>
</dbReference>
<evidence type="ECO:0000256" key="2">
    <source>
        <dbReference type="ARBA" id="ARBA00022679"/>
    </source>
</evidence>
<dbReference type="InterPro" id="IPR038460">
    <property type="entry name" value="AcetylCoA_hyd_C_sf"/>
</dbReference>
<dbReference type="Pfam" id="PF02550">
    <property type="entry name" value="AcetylCoA_hydro"/>
    <property type="match status" value="1"/>
</dbReference>
<proteinExistence type="inferred from homology"/>
<evidence type="ECO:0000259" key="4">
    <source>
        <dbReference type="Pfam" id="PF13336"/>
    </source>
</evidence>
<keyword evidence="6" id="KW-1185">Reference proteome</keyword>
<dbReference type="PANTHER" id="PTHR21432:SF20">
    <property type="entry name" value="ACETYL-COA HYDROLASE"/>
    <property type="match status" value="1"/>
</dbReference>
<dbReference type="InterPro" id="IPR046433">
    <property type="entry name" value="ActCoA_hydro"/>
</dbReference>
<dbReference type="AlphaFoldDB" id="A0AAU9DA46"/>
<dbReference type="EMBL" id="AP025314">
    <property type="protein sequence ID" value="BDD09165.1"/>
    <property type="molecule type" value="Genomic_DNA"/>
</dbReference>
<feature type="domain" description="Acetyl-CoA hydrolase/transferase C-terminal" evidence="4">
    <location>
        <begin position="261"/>
        <end position="413"/>
    </location>
</feature>
<dbReference type="Gene3D" id="3.40.1080.20">
    <property type="entry name" value="Acetyl-CoA hydrolase/transferase C-terminal domain"/>
    <property type="match status" value="1"/>
</dbReference>
<evidence type="ECO:0000256" key="1">
    <source>
        <dbReference type="ARBA" id="ARBA00009632"/>
    </source>
</evidence>
<protein>
    <submittedName>
        <fullName evidence="5">4-hydroxybutyrate CoA-transferase</fullName>
    </submittedName>
</protein>
<keyword evidence="2" id="KW-0808">Transferase</keyword>
<dbReference type="PANTHER" id="PTHR21432">
    <property type="entry name" value="ACETYL-COA HYDROLASE-RELATED"/>
    <property type="match status" value="1"/>
</dbReference>
<dbReference type="Gene3D" id="3.40.1080.10">
    <property type="entry name" value="Glutaconate Coenzyme A-transferase"/>
    <property type="match status" value="1"/>
</dbReference>
<evidence type="ECO:0000259" key="3">
    <source>
        <dbReference type="Pfam" id="PF02550"/>
    </source>
</evidence>
<accession>A0AAU9DA46</accession>
<organism evidence="5 6">
    <name type="scientific">Fulvitalea axinellae</name>
    <dbReference type="NCBI Taxonomy" id="1182444"/>
    <lineage>
        <taxon>Bacteria</taxon>
        <taxon>Pseudomonadati</taxon>
        <taxon>Bacteroidota</taxon>
        <taxon>Cytophagia</taxon>
        <taxon>Cytophagales</taxon>
        <taxon>Persicobacteraceae</taxon>
        <taxon>Fulvitalea</taxon>
    </lineage>
</organism>